<dbReference type="Gene3D" id="3.40.50.1100">
    <property type="match status" value="2"/>
</dbReference>
<accession>A0A7T2V7Q4</accession>
<organism evidence="6 7">
    <name type="scientific">Bacillus tropicus</name>
    <dbReference type="NCBI Taxonomy" id="2026188"/>
    <lineage>
        <taxon>Bacteria</taxon>
        <taxon>Bacillati</taxon>
        <taxon>Bacillota</taxon>
        <taxon>Bacilli</taxon>
        <taxon>Bacillales</taxon>
        <taxon>Bacillaceae</taxon>
        <taxon>Bacillus</taxon>
        <taxon>Bacillus cereus group</taxon>
    </lineage>
</organism>
<evidence type="ECO:0000259" key="5">
    <source>
        <dbReference type="Pfam" id="PF00291"/>
    </source>
</evidence>
<evidence type="ECO:0000256" key="4">
    <source>
        <dbReference type="HAMAP-Rule" id="MF_01030"/>
    </source>
</evidence>
<reference evidence="6 7" key="1">
    <citation type="submission" date="2020-12" db="EMBL/GenBank/DDBJ databases">
        <title>FDA dAtabase for Regulatory Grade micrObial Sequences (FDA-ARGOS): Supporting development and validation of Infectious Disease Dx tests.</title>
        <authorList>
            <person name="Nelson B."/>
            <person name="Plummer A."/>
            <person name="Tallon L."/>
            <person name="Sadzewicz L."/>
            <person name="Zhao X."/>
            <person name="Boylan J."/>
            <person name="Ott S."/>
            <person name="Bowen H."/>
            <person name="Vavikolanu K."/>
            <person name="Mehta A."/>
            <person name="Aluvathingal J."/>
            <person name="Nadendla S."/>
            <person name="Myers T."/>
            <person name="Yan Y."/>
            <person name="Sichtig H."/>
        </authorList>
    </citation>
    <scope>NUCLEOTIDE SEQUENCE [LARGE SCALE GENOMIC DNA]</scope>
    <source>
        <strain evidence="6 7">FDAARGOS_920</strain>
        <plasmid evidence="6 7">unnamed</plasmid>
    </source>
</reference>
<dbReference type="InterPro" id="IPR050147">
    <property type="entry name" value="Ser/Thr_Dehydratase"/>
</dbReference>
<dbReference type="SUPFAM" id="SSF53686">
    <property type="entry name" value="Tryptophan synthase beta subunit-like PLP-dependent enzymes"/>
    <property type="match status" value="1"/>
</dbReference>
<dbReference type="EC" id="4.3.1.18" evidence="4"/>
<comment type="catalytic activity">
    <reaction evidence="4">
        <text>D-serine = pyruvate + NH4(+)</text>
        <dbReference type="Rhea" id="RHEA:13977"/>
        <dbReference type="ChEBI" id="CHEBI:15361"/>
        <dbReference type="ChEBI" id="CHEBI:28938"/>
        <dbReference type="ChEBI" id="CHEBI:35247"/>
        <dbReference type="EC" id="4.3.1.18"/>
    </reaction>
</comment>
<protein>
    <recommendedName>
        <fullName evidence="4">Probable D-serine dehydratase</fullName>
        <ecNumber evidence="4">4.3.1.18</ecNumber>
    </recommendedName>
    <alternativeName>
        <fullName evidence="4">D-serine deaminase</fullName>
        <shortName evidence="4">DSD</shortName>
    </alternativeName>
</protein>
<dbReference type="EMBL" id="CP065740">
    <property type="protein sequence ID" value="QPR80586.1"/>
    <property type="molecule type" value="Genomic_DNA"/>
</dbReference>
<comment type="cofactor">
    <cofactor evidence="1 4">
        <name>pyridoxal 5'-phosphate</name>
        <dbReference type="ChEBI" id="CHEBI:597326"/>
    </cofactor>
</comment>
<dbReference type="PROSITE" id="PS00165">
    <property type="entry name" value="DEHYDRATASE_SER_THR"/>
    <property type="match status" value="1"/>
</dbReference>
<keyword evidence="7" id="KW-1185">Reference proteome</keyword>
<dbReference type="Pfam" id="PF00291">
    <property type="entry name" value="PALP"/>
    <property type="match status" value="1"/>
</dbReference>
<dbReference type="CDD" id="cd06447">
    <property type="entry name" value="D-Ser-dehyd"/>
    <property type="match status" value="1"/>
</dbReference>
<keyword evidence="3 4" id="KW-0456">Lyase</keyword>
<keyword evidence="6" id="KW-0614">Plasmid</keyword>
<keyword evidence="2 4" id="KW-0663">Pyridoxal phosphate</keyword>
<dbReference type="PANTHER" id="PTHR48078:SF9">
    <property type="entry name" value="D-SERINE DEHYDRATASE"/>
    <property type="match status" value="1"/>
</dbReference>
<evidence type="ECO:0000256" key="1">
    <source>
        <dbReference type="ARBA" id="ARBA00001933"/>
    </source>
</evidence>
<feature type="modified residue" description="N6-(pyridoxal phosphate)lysine" evidence="4">
    <location>
        <position position="121"/>
    </location>
</feature>
<dbReference type="InterPro" id="IPR000634">
    <property type="entry name" value="Ser/Thr_deHydtase_PyrdxlP-BS"/>
</dbReference>
<evidence type="ECO:0000313" key="7">
    <source>
        <dbReference type="Proteomes" id="UP000594791"/>
    </source>
</evidence>
<feature type="domain" description="Tryptophan synthase beta chain-like PALP" evidence="5">
    <location>
        <begin position="104"/>
        <end position="397"/>
    </location>
</feature>
<dbReference type="NCBIfam" id="TIGR02035">
    <property type="entry name" value="D_Ser_am_lyase"/>
    <property type="match status" value="1"/>
</dbReference>
<proteinExistence type="inferred from homology"/>
<evidence type="ECO:0000256" key="2">
    <source>
        <dbReference type="ARBA" id="ARBA00022898"/>
    </source>
</evidence>
<gene>
    <name evidence="4" type="primary">dsdA</name>
    <name evidence="6" type="ORF">I6G77_27560</name>
</gene>
<dbReference type="InterPro" id="IPR036052">
    <property type="entry name" value="TrpB-like_PALP_sf"/>
</dbReference>
<dbReference type="GO" id="GO:0008721">
    <property type="term" value="F:D-serine ammonia-lyase activity"/>
    <property type="evidence" value="ECO:0007669"/>
    <property type="project" value="UniProtKB-EC"/>
</dbReference>
<dbReference type="NCBIfam" id="NF002823">
    <property type="entry name" value="PRK02991.1"/>
    <property type="match status" value="1"/>
</dbReference>
<geneLocation type="plasmid" evidence="6 7">
    <name>unnamed</name>
</geneLocation>
<dbReference type="RefSeq" id="WP_042514353.1">
    <property type="nucleotide sequence ID" value="NZ_CP065740.1"/>
</dbReference>
<comment type="similarity">
    <text evidence="4">Belongs to the serine/threonine dehydratase family. DsdA subfamily.</text>
</comment>
<evidence type="ECO:0000313" key="6">
    <source>
        <dbReference type="EMBL" id="QPR80586.1"/>
    </source>
</evidence>
<name>A0A7T2V7Q4_9BACI</name>
<dbReference type="Proteomes" id="UP000594791">
    <property type="component" value="Plasmid unnamed"/>
</dbReference>
<evidence type="ECO:0000256" key="3">
    <source>
        <dbReference type="ARBA" id="ARBA00023239"/>
    </source>
</evidence>
<dbReference type="PANTHER" id="PTHR48078">
    <property type="entry name" value="THREONINE DEHYDRATASE, MITOCHONDRIAL-RELATED"/>
    <property type="match status" value="1"/>
</dbReference>
<dbReference type="InterPro" id="IPR001926">
    <property type="entry name" value="TrpB-like_PALP"/>
</dbReference>
<sequence>MSEISLQTKEILKEKYPLIQKMIETKEVVWLNPNKTNIESFIQNSTLTKEDVIDAEDRLKRFSPYIAKVFPETEEMNGIIESPLVGISSMKQYLQEEYKEVITGQLLLKCDSHLPISGSIKARGGVYEVLKHAEDLALKHHLLTKQDDYSILDSEKFRTFFSKYSIAVGSTGNLGLSIGIMSAKLGFNVTVHMSADAKKWKKDLLRSKGVTVVEYTADYSKAVEEGRRQADKNPMCYFIDDENSKDLFLGYAVAAARLHNQLRSMQINVDEAHPLFVYLPCGVGGGPGGVSFGLKLLYGDHVHVFFAEPTHSPCMLLGMMTGLHDGISVQDFGIDNKTIADGLAVGRASGFVGKTIEPFLSGAYTVSDNHLYKLLKELVDKENIKLEPSALAGMIGPIKLYKEGKDYIHTNNLKQTLNQGTHIVWGTGGSMVPKEVMEEYYKTGSQFIKKVLIEWNKKLI</sequence>
<dbReference type="HAMAP" id="MF_01030">
    <property type="entry name" value="D_Ser_dehydrat"/>
    <property type="match status" value="1"/>
</dbReference>
<dbReference type="InterPro" id="IPR011780">
    <property type="entry name" value="D_Ser_am_lyase"/>
</dbReference>